<keyword evidence="2" id="KW-1185">Reference proteome</keyword>
<dbReference type="EMBL" id="CM042883">
    <property type="protein sequence ID" value="KAI4373076.1"/>
    <property type="molecule type" value="Genomic_DNA"/>
</dbReference>
<dbReference type="Proteomes" id="UP001057402">
    <property type="component" value="Chromosome 4"/>
</dbReference>
<sequence length="196" mass="21183">MISSGINLVMTVIGFGVSTLFIVFVCTRLICARIQLSASRRSAHVASGADLGFLERGLQGIESAVVASFPTKKYAEDLFSSPEDAQCAVCLSEYNLEDLLRILPNCGHSFHASCVDLWLQQHATCPVCRVSLREVSDKNHAGRLPFSFALRGACHAADPWSPESGPQSPGDRCEITTPEPGMDPDSPHSTIPKNPR</sequence>
<evidence type="ECO:0000313" key="1">
    <source>
        <dbReference type="EMBL" id="KAI4373076.1"/>
    </source>
</evidence>
<reference evidence="2" key="1">
    <citation type="journal article" date="2023" name="Front. Plant Sci.">
        <title>Chromosomal-level genome assembly of Melastoma candidum provides insights into trichome evolution.</title>
        <authorList>
            <person name="Zhong Y."/>
            <person name="Wu W."/>
            <person name="Sun C."/>
            <person name="Zou P."/>
            <person name="Liu Y."/>
            <person name="Dai S."/>
            <person name="Zhou R."/>
        </authorList>
    </citation>
    <scope>NUCLEOTIDE SEQUENCE [LARGE SCALE GENOMIC DNA]</scope>
</reference>
<accession>A0ACB9R465</accession>
<organism evidence="1 2">
    <name type="scientific">Melastoma candidum</name>
    <dbReference type="NCBI Taxonomy" id="119954"/>
    <lineage>
        <taxon>Eukaryota</taxon>
        <taxon>Viridiplantae</taxon>
        <taxon>Streptophyta</taxon>
        <taxon>Embryophyta</taxon>
        <taxon>Tracheophyta</taxon>
        <taxon>Spermatophyta</taxon>
        <taxon>Magnoliopsida</taxon>
        <taxon>eudicotyledons</taxon>
        <taxon>Gunneridae</taxon>
        <taxon>Pentapetalae</taxon>
        <taxon>rosids</taxon>
        <taxon>malvids</taxon>
        <taxon>Myrtales</taxon>
        <taxon>Melastomataceae</taxon>
        <taxon>Melastomatoideae</taxon>
        <taxon>Melastomateae</taxon>
        <taxon>Melastoma</taxon>
    </lineage>
</organism>
<gene>
    <name evidence="1" type="ORF">MLD38_011239</name>
</gene>
<proteinExistence type="predicted"/>
<name>A0ACB9R465_9MYRT</name>
<protein>
    <submittedName>
        <fullName evidence="1">Uncharacterized protein</fullName>
    </submittedName>
</protein>
<comment type="caution">
    <text evidence="1">The sequence shown here is derived from an EMBL/GenBank/DDBJ whole genome shotgun (WGS) entry which is preliminary data.</text>
</comment>
<evidence type="ECO:0000313" key="2">
    <source>
        <dbReference type="Proteomes" id="UP001057402"/>
    </source>
</evidence>